<feature type="compositionally biased region" description="Polar residues" evidence="1">
    <location>
        <begin position="94"/>
        <end position="107"/>
    </location>
</feature>
<dbReference type="Pfam" id="PF00188">
    <property type="entry name" value="CAP"/>
    <property type="match status" value="1"/>
</dbReference>
<feature type="compositionally biased region" description="Low complexity" evidence="1">
    <location>
        <begin position="150"/>
        <end position="162"/>
    </location>
</feature>
<dbReference type="EMBL" id="JAABOJ010000004">
    <property type="protein sequence ID" value="KAF3287552.1"/>
    <property type="molecule type" value="Genomic_DNA"/>
</dbReference>
<proteinExistence type="predicted"/>
<dbReference type="InterPro" id="IPR014044">
    <property type="entry name" value="CAP_dom"/>
</dbReference>
<dbReference type="Gene3D" id="3.40.33.10">
    <property type="entry name" value="CAP"/>
    <property type="match status" value="1"/>
</dbReference>
<gene>
    <name evidence="4" type="ORF">TWF970_007272</name>
</gene>
<feature type="compositionally biased region" description="Low complexity" evidence="1">
    <location>
        <begin position="122"/>
        <end position="135"/>
    </location>
</feature>
<feature type="chain" id="PRO_5028858433" description="SCP domain-containing protein" evidence="2">
    <location>
        <begin position="19"/>
        <end position="388"/>
    </location>
</feature>
<evidence type="ECO:0000313" key="5">
    <source>
        <dbReference type="Proteomes" id="UP000474640"/>
    </source>
</evidence>
<name>A0A7C8VM20_ORBOL</name>
<protein>
    <recommendedName>
        <fullName evidence="3">SCP domain-containing protein</fullName>
    </recommendedName>
</protein>
<dbReference type="PANTHER" id="PTHR10334">
    <property type="entry name" value="CYSTEINE-RICH SECRETORY PROTEIN-RELATED"/>
    <property type="match status" value="1"/>
</dbReference>
<keyword evidence="2" id="KW-0732">Signal</keyword>
<dbReference type="InterPro" id="IPR001283">
    <property type="entry name" value="CRISP-related"/>
</dbReference>
<evidence type="ECO:0000259" key="3">
    <source>
        <dbReference type="SMART" id="SM00198"/>
    </source>
</evidence>
<feature type="region of interest" description="Disordered" evidence="1">
    <location>
        <begin position="74"/>
        <end position="193"/>
    </location>
</feature>
<dbReference type="InterPro" id="IPR035940">
    <property type="entry name" value="CAP_sf"/>
</dbReference>
<accession>A0A7C8VM20</accession>
<comment type="caution">
    <text evidence="4">The sequence shown here is derived from an EMBL/GenBank/DDBJ whole genome shotgun (WGS) entry which is preliminary data.</text>
</comment>
<dbReference type="SMART" id="SM00198">
    <property type="entry name" value="SCP"/>
    <property type="match status" value="1"/>
</dbReference>
<evidence type="ECO:0000256" key="1">
    <source>
        <dbReference type="SAM" id="MobiDB-lite"/>
    </source>
</evidence>
<dbReference type="AlphaFoldDB" id="A0A7C8VM20"/>
<dbReference type="CDD" id="cd05380">
    <property type="entry name" value="CAP_euk"/>
    <property type="match status" value="1"/>
</dbReference>
<evidence type="ECO:0000313" key="4">
    <source>
        <dbReference type="EMBL" id="KAF3287552.1"/>
    </source>
</evidence>
<reference evidence="4 5" key="1">
    <citation type="submission" date="2020-01" db="EMBL/GenBank/DDBJ databases">
        <authorList>
            <person name="Palmer J.M."/>
        </authorList>
    </citation>
    <scope>NUCLEOTIDE SEQUENCE [LARGE SCALE GENOMIC DNA]</scope>
    <source>
        <strain evidence="4 5">TWF970</strain>
    </source>
</reference>
<feature type="signal peptide" evidence="2">
    <location>
        <begin position="1"/>
        <end position="18"/>
    </location>
</feature>
<dbReference type="OrthoDB" id="337038at2759"/>
<feature type="domain" description="SCP" evidence="3">
    <location>
        <begin position="201"/>
        <end position="336"/>
    </location>
</feature>
<organism evidence="4 5">
    <name type="scientific">Orbilia oligospora</name>
    <name type="common">Nematode-trapping fungus</name>
    <name type="synonym">Arthrobotrys oligospora</name>
    <dbReference type="NCBI Taxonomy" id="2813651"/>
    <lineage>
        <taxon>Eukaryota</taxon>
        <taxon>Fungi</taxon>
        <taxon>Dikarya</taxon>
        <taxon>Ascomycota</taxon>
        <taxon>Pezizomycotina</taxon>
        <taxon>Orbiliomycetes</taxon>
        <taxon>Orbiliales</taxon>
        <taxon>Orbiliaceae</taxon>
        <taxon>Orbilia</taxon>
    </lineage>
</organism>
<dbReference type="PRINTS" id="PR00837">
    <property type="entry name" value="V5TPXLIKE"/>
</dbReference>
<sequence length="388" mass="41866">MRFSTIISVGLAVTSALAVPVQQAEGKSTTVQYERDLSKRSSFRELLQKRKQCNKGKNRASTIDSTTRTITLASYETSPTPAGYEVPTDYLAPNGQTSRPSKNNYTTSNGFGGRRNRGGRKNGASKNNSTTTPTITDDETSTGGDSGYQSSSPSPSPNNSPSYEDDTPTSYLTMPAGSSTGLERGSSVRNVGPDGTFMSESAIKPYLLAAHNIVRSLHEGAGSITWDSSIAKLAEENTPNCDFAHTPSAKRKGLGENISYNTNGNPEDQALRQWYANEVVNYNFDNPSNSDGVIGHMTAMVWKDVKSFGCAVRNCGSHGMGLYLKCNYSPVPNIIGRYDQQVGRVKGASTEAQIRKIVEAATGFAPSFNSGSSFQILQIQKQFTHTNR</sequence>
<feature type="compositionally biased region" description="Polar residues" evidence="1">
    <location>
        <begin position="168"/>
        <end position="181"/>
    </location>
</feature>
<evidence type="ECO:0000256" key="2">
    <source>
        <dbReference type="SAM" id="SignalP"/>
    </source>
</evidence>
<dbReference type="SUPFAM" id="SSF55797">
    <property type="entry name" value="PR-1-like"/>
    <property type="match status" value="1"/>
</dbReference>
<dbReference type="Proteomes" id="UP000474640">
    <property type="component" value="Unassembled WGS sequence"/>
</dbReference>